<dbReference type="Pfam" id="PF00485">
    <property type="entry name" value="PRK"/>
    <property type="match status" value="1"/>
</dbReference>
<comment type="catalytic activity">
    <reaction evidence="14 17">
        <text>cytidine + ATP = CMP + ADP + H(+)</text>
        <dbReference type="Rhea" id="RHEA:24674"/>
        <dbReference type="ChEBI" id="CHEBI:15378"/>
        <dbReference type="ChEBI" id="CHEBI:17562"/>
        <dbReference type="ChEBI" id="CHEBI:30616"/>
        <dbReference type="ChEBI" id="CHEBI:60377"/>
        <dbReference type="ChEBI" id="CHEBI:456216"/>
        <dbReference type="EC" id="2.7.1.48"/>
    </reaction>
</comment>
<evidence type="ECO:0000256" key="10">
    <source>
        <dbReference type="ARBA" id="ARBA00022777"/>
    </source>
</evidence>
<gene>
    <name evidence="16 19" type="primary">udk</name>
    <name evidence="19" type="ORF">HYG85_12425</name>
</gene>
<comment type="pathway">
    <text evidence="2 16 17">Pyrimidine metabolism; UMP biosynthesis via salvage pathway; UMP from uridine: step 1/1.</text>
</comment>
<dbReference type="PRINTS" id="PR00988">
    <property type="entry name" value="URIDINKINASE"/>
</dbReference>
<dbReference type="InterPro" id="IPR026008">
    <property type="entry name" value="Uridine_kinase"/>
</dbReference>
<reference evidence="19 20" key="1">
    <citation type="submission" date="2020-07" db="EMBL/GenBank/DDBJ databases">
        <title>Vallitalea guaymasensis genome.</title>
        <authorList>
            <person name="Postec A."/>
        </authorList>
    </citation>
    <scope>NUCLEOTIDE SEQUENCE [LARGE SCALE GENOMIC DNA]</scope>
    <source>
        <strain evidence="19 20">Ra1766G1</strain>
    </source>
</reference>
<evidence type="ECO:0000256" key="5">
    <source>
        <dbReference type="ARBA" id="ARBA00012137"/>
    </source>
</evidence>
<dbReference type="InterPro" id="IPR027417">
    <property type="entry name" value="P-loop_NTPase"/>
</dbReference>
<dbReference type="UniPathway" id="UPA00579">
    <property type="reaction ID" value="UER00640"/>
</dbReference>
<proteinExistence type="inferred from homology"/>
<comment type="subcellular location">
    <subcellularLocation>
        <location evidence="1 16 17">Cytoplasm</location>
    </subcellularLocation>
</comment>
<evidence type="ECO:0000256" key="3">
    <source>
        <dbReference type="ARBA" id="ARBA00004784"/>
    </source>
</evidence>
<evidence type="ECO:0000256" key="11">
    <source>
        <dbReference type="ARBA" id="ARBA00022840"/>
    </source>
</evidence>
<evidence type="ECO:0000256" key="12">
    <source>
        <dbReference type="ARBA" id="ARBA00030641"/>
    </source>
</evidence>
<comment type="pathway">
    <text evidence="3 16 17">Pyrimidine metabolism; CTP biosynthesis via salvage pathway; CTP from cytidine: step 1/3.</text>
</comment>
<dbReference type="GO" id="GO:0044211">
    <property type="term" value="P:CTP salvage"/>
    <property type="evidence" value="ECO:0007669"/>
    <property type="project" value="UniProtKB-UniRule"/>
</dbReference>
<comment type="similarity">
    <text evidence="4 16 17">Belongs to the uridine kinase family.</text>
</comment>
<dbReference type="PANTHER" id="PTHR10285">
    <property type="entry name" value="URIDINE KINASE"/>
    <property type="match status" value="1"/>
</dbReference>
<evidence type="ECO:0000256" key="15">
    <source>
        <dbReference type="ARBA" id="ARBA00048909"/>
    </source>
</evidence>
<protein>
    <recommendedName>
        <fullName evidence="6 16">Uridine kinase</fullName>
        <ecNumber evidence="5 16">2.7.1.48</ecNumber>
    </recommendedName>
    <alternativeName>
        <fullName evidence="12 16">Cytidine monophosphokinase</fullName>
    </alternativeName>
    <alternativeName>
        <fullName evidence="13 16">Uridine monophosphokinase</fullName>
    </alternativeName>
</protein>
<sequence>MEKPIIIGIAGGTGSGKTTLVNKLKTVLGNEVVALTHDYYYKANAHLEFDERKMLNYDHPNAFDTDILISDLIKLKNGESIQRPIYSFVKHTREKETVTVEPKKVIIIEGILIFENKDLRDLLDIKVYVDTDADVRIIRRVLRDVKERGRSLDSVIDQYLNTVKIMHEEFVEPSKKHADIIIPEGGYNEVACSMLIDKIRALLNE</sequence>
<dbReference type="AlphaFoldDB" id="A0A8J8SCE4"/>
<evidence type="ECO:0000256" key="7">
    <source>
        <dbReference type="ARBA" id="ARBA00022490"/>
    </source>
</evidence>
<name>A0A8J8SCE4_9FIRM</name>
<evidence type="ECO:0000256" key="6">
    <source>
        <dbReference type="ARBA" id="ARBA00021478"/>
    </source>
</evidence>
<evidence type="ECO:0000256" key="14">
    <source>
        <dbReference type="ARBA" id="ARBA00047436"/>
    </source>
</evidence>
<dbReference type="GO" id="GO:0044206">
    <property type="term" value="P:UMP salvage"/>
    <property type="evidence" value="ECO:0007669"/>
    <property type="project" value="UniProtKB-UniRule"/>
</dbReference>
<dbReference type="UniPathway" id="UPA00574">
    <property type="reaction ID" value="UER00637"/>
</dbReference>
<dbReference type="RefSeq" id="WP_113673247.1">
    <property type="nucleotide sequence ID" value="NZ_CAJXUH010000009.1"/>
</dbReference>
<dbReference type="EC" id="2.7.1.48" evidence="5 16"/>
<dbReference type="InterPro" id="IPR000764">
    <property type="entry name" value="Uridine_kinase-like"/>
</dbReference>
<evidence type="ECO:0000256" key="9">
    <source>
        <dbReference type="ARBA" id="ARBA00022741"/>
    </source>
</evidence>
<keyword evidence="7 16" id="KW-0963">Cytoplasm</keyword>
<keyword evidence="9 16" id="KW-0547">Nucleotide-binding</keyword>
<dbReference type="CDD" id="cd02023">
    <property type="entry name" value="UMPK"/>
    <property type="match status" value="1"/>
</dbReference>
<dbReference type="NCBIfam" id="TIGR00235">
    <property type="entry name" value="udk"/>
    <property type="match status" value="1"/>
</dbReference>
<evidence type="ECO:0000256" key="1">
    <source>
        <dbReference type="ARBA" id="ARBA00004496"/>
    </source>
</evidence>
<evidence type="ECO:0000256" key="8">
    <source>
        <dbReference type="ARBA" id="ARBA00022679"/>
    </source>
</evidence>
<comment type="catalytic activity">
    <reaction evidence="15 16 17">
        <text>uridine + ATP = UMP + ADP + H(+)</text>
        <dbReference type="Rhea" id="RHEA:16825"/>
        <dbReference type="ChEBI" id="CHEBI:15378"/>
        <dbReference type="ChEBI" id="CHEBI:16704"/>
        <dbReference type="ChEBI" id="CHEBI:30616"/>
        <dbReference type="ChEBI" id="CHEBI:57865"/>
        <dbReference type="ChEBI" id="CHEBI:456216"/>
        <dbReference type="EC" id="2.7.1.48"/>
    </reaction>
</comment>
<keyword evidence="10 16" id="KW-0418">Kinase</keyword>
<dbReference type="GO" id="GO:0005524">
    <property type="term" value="F:ATP binding"/>
    <property type="evidence" value="ECO:0007669"/>
    <property type="project" value="UniProtKB-UniRule"/>
</dbReference>
<evidence type="ECO:0000256" key="2">
    <source>
        <dbReference type="ARBA" id="ARBA00004690"/>
    </source>
</evidence>
<keyword evidence="8 16" id="KW-0808">Transferase</keyword>
<dbReference type="Proteomes" id="UP000677305">
    <property type="component" value="Chromosome"/>
</dbReference>
<accession>A0A8J8SCE4</accession>
<dbReference type="OrthoDB" id="9777642at2"/>
<evidence type="ECO:0000256" key="16">
    <source>
        <dbReference type="HAMAP-Rule" id="MF_00551"/>
    </source>
</evidence>
<dbReference type="InterPro" id="IPR006083">
    <property type="entry name" value="PRK/URK"/>
</dbReference>
<dbReference type="NCBIfam" id="NF004018">
    <property type="entry name" value="PRK05480.1"/>
    <property type="match status" value="1"/>
</dbReference>
<evidence type="ECO:0000256" key="17">
    <source>
        <dbReference type="RuleBase" id="RU003825"/>
    </source>
</evidence>
<evidence type="ECO:0000313" key="20">
    <source>
        <dbReference type="Proteomes" id="UP000677305"/>
    </source>
</evidence>
<keyword evidence="20" id="KW-1185">Reference proteome</keyword>
<dbReference type="GO" id="GO:0004849">
    <property type="term" value="F:uridine kinase activity"/>
    <property type="evidence" value="ECO:0007669"/>
    <property type="project" value="UniProtKB-UniRule"/>
</dbReference>
<evidence type="ECO:0000259" key="18">
    <source>
        <dbReference type="Pfam" id="PF00485"/>
    </source>
</evidence>
<dbReference type="EMBL" id="CP058561">
    <property type="protein sequence ID" value="QUH29662.1"/>
    <property type="molecule type" value="Genomic_DNA"/>
</dbReference>
<dbReference type="Gene3D" id="3.40.50.300">
    <property type="entry name" value="P-loop containing nucleotide triphosphate hydrolases"/>
    <property type="match status" value="1"/>
</dbReference>
<keyword evidence="11 16" id="KW-0067">ATP-binding</keyword>
<evidence type="ECO:0000256" key="13">
    <source>
        <dbReference type="ARBA" id="ARBA00031452"/>
    </source>
</evidence>
<organism evidence="19 20">
    <name type="scientific">Vallitalea guaymasensis</name>
    <dbReference type="NCBI Taxonomy" id="1185412"/>
    <lineage>
        <taxon>Bacteria</taxon>
        <taxon>Bacillati</taxon>
        <taxon>Bacillota</taxon>
        <taxon>Clostridia</taxon>
        <taxon>Lachnospirales</taxon>
        <taxon>Vallitaleaceae</taxon>
        <taxon>Vallitalea</taxon>
    </lineage>
</organism>
<dbReference type="HAMAP" id="MF_00551">
    <property type="entry name" value="Uridine_kinase"/>
    <property type="match status" value="1"/>
</dbReference>
<feature type="binding site" evidence="16">
    <location>
        <begin position="11"/>
        <end position="18"/>
    </location>
    <ligand>
        <name>ATP</name>
        <dbReference type="ChEBI" id="CHEBI:30616"/>
    </ligand>
</feature>
<dbReference type="KEGG" id="vgu:HYG85_12425"/>
<feature type="domain" description="Phosphoribulokinase/uridine kinase" evidence="18">
    <location>
        <begin position="6"/>
        <end position="190"/>
    </location>
</feature>
<dbReference type="SUPFAM" id="SSF52540">
    <property type="entry name" value="P-loop containing nucleoside triphosphate hydrolases"/>
    <property type="match status" value="1"/>
</dbReference>
<dbReference type="GO" id="GO:0005737">
    <property type="term" value="C:cytoplasm"/>
    <property type="evidence" value="ECO:0007669"/>
    <property type="project" value="UniProtKB-SubCell"/>
</dbReference>
<evidence type="ECO:0000256" key="4">
    <source>
        <dbReference type="ARBA" id="ARBA00005408"/>
    </source>
</evidence>
<evidence type="ECO:0000313" key="19">
    <source>
        <dbReference type="EMBL" id="QUH29662.1"/>
    </source>
</evidence>